<dbReference type="Proteomes" id="UP000054018">
    <property type="component" value="Unassembled WGS sequence"/>
</dbReference>
<name>A0A0C9YXH9_9AGAM</name>
<feature type="transmembrane region" description="Helical" evidence="1">
    <location>
        <begin position="153"/>
        <end position="174"/>
    </location>
</feature>
<dbReference type="HOGENOM" id="CLU_046025_5_2_1"/>
<keyword evidence="4" id="KW-1185">Reference proteome</keyword>
<feature type="transmembrane region" description="Helical" evidence="1">
    <location>
        <begin position="84"/>
        <end position="103"/>
    </location>
</feature>
<organism evidence="3 4">
    <name type="scientific">Pisolithus microcarpus 441</name>
    <dbReference type="NCBI Taxonomy" id="765257"/>
    <lineage>
        <taxon>Eukaryota</taxon>
        <taxon>Fungi</taxon>
        <taxon>Dikarya</taxon>
        <taxon>Basidiomycota</taxon>
        <taxon>Agaricomycotina</taxon>
        <taxon>Agaricomycetes</taxon>
        <taxon>Agaricomycetidae</taxon>
        <taxon>Boletales</taxon>
        <taxon>Sclerodermatineae</taxon>
        <taxon>Pisolithaceae</taxon>
        <taxon>Pisolithus</taxon>
    </lineage>
</organism>
<dbReference type="InterPro" id="IPR045339">
    <property type="entry name" value="DUF6534"/>
</dbReference>
<reference evidence="3 4" key="1">
    <citation type="submission" date="2014-04" db="EMBL/GenBank/DDBJ databases">
        <authorList>
            <consortium name="DOE Joint Genome Institute"/>
            <person name="Kuo A."/>
            <person name="Kohler A."/>
            <person name="Costa M.D."/>
            <person name="Nagy L.G."/>
            <person name="Floudas D."/>
            <person name="Copeland A."/>
            <person name="Barry K.W."/>
            <person name="Cichocki N."/>
            <person name="Veneault-Fourrey C."/>
            <person name="LaButti K."/>
            <person name="Lindquist E.A."/>
            <person name="Lipzen A."/>
            <person name="Lundell T."/>
            <person name="Morin E."/>
            <person name="Murat C."/>
            <person name="Sun H."/>
            <person name="Tunlid A."/>
            <person name="Henrissat B."/>
            <person name="Grigoriev I.V."/>
            <person name="Hibbett D.S."/>
            <person name="Martin F."/>
            <person name="Nordberg H.P."/>
            <person name="Cantor M.N."/>
            <person name="Hua S.X."/>
        </authorList>
    </citation>
    <scope>NUCLEOTIDE SEQUENCE [LARGE SCALE GENOMIC DNA]</scope>
    <source>
        <strain evidence="3 4">441</strain>
    </source>
</reference>
<dbReference type="AlphaFoldDB" id="A0A0C9YXH9"/>
<accession>A0A0C9YXH9</accession>
<proteinExistence type="predicted"/>
<dbReference type="EMBL" id="KN833801">
    <property type="protein sequence ID" value="KIK18579.1"/>
    <property type="molecule type" value="Genomic_DNA"/>
</dbReference>
<dbReference type="Pfam" id="PF20152">
    <property type="entry name" value="DUF6534"/>
    <property type="match status" value="1"/>
</dbReference>
<feature type="transmembrane region" description="Helical" evidence="1">
    <location>
        <begin position="221"/>
        <end position="242"/>
    </location>
</feature>
<sequence>MSASSLLRGPLIGTCLASLLYGITCLQAFFYFQTYVDDRRGLKLTVALLLTLETIHVALSIWVIDSYLVDNYTNPYALQSATWLTTATFSVGFVIDLVVYFYFTWRIWMFTSKLWILIFMILVALARTVLSIVACILSVFSSTWVSYLERDKILILTGNTLFIIGDTFSASIMAWHLNKNRDQTLRTNLLVNRLLVFAVATGGITVLVDIVALALTLAQPLSLAFTGAILVQTRLYANSLLASLNLRNANKRAYEDAIHTGIVELPMTSIAFAPNSAETARNEVASSVGKESWHTASGNA</sequence>
<gene>
    <name evidence="3" type="ORF">PISMIDRAFT_180307</name>
</gene>
<feature type="transmembrane region" description="Helical" evidence="1">
    <location>
        <begin position="44"/>
        <end position="64"/>
    </location>
</feature>
<keyword evidence="1" id="KW-0812">Transmembrane</keyword>
<evidence type="ECO:0000259" key="2">
    <source>
        <dbReference type="Pfam" id="PF20152"/>
    </source>
</evidence>
<keyword evidence="1" id="KW-1133">Transmembrane helix</keyword>
<feature type="transmembrane region" description="Helical" evidence="1">
    <location>
        <begin position="6"/>
        <end position="32"/>
    </location>
</feature>
<protein>
    <submittedName>
        <fullName evidence="3">Unplaced genomic scaffold scaffold_117, whole genome shotgun sequence</fullName>
    </submittedName>
</protein>
<evidence type="ECO:0000313" key="4">
    <source>
        <dbReference type="Proteomes" id="UP000054018"/>
    </source>
</evidence>
<feature type="transmembrane region" description="Helical" evidence="1">
    <location>
        <begin position="115"/>
        <end position="141"/>
    </location>
</feature>
<reference evidence="4" key="2">
    <citation type="submission" date="2015-01" db="EMBL/GenBank/DDBJ databases">
        <title>Evolutionary Origins and Diversification of the Mycorrhizal Mutualists.</title>
        <authorList>
            <consortium name="DOE Joint Genome Institute"/>
            <consortium name="Mycorrhizal Genomics Consortium"/>
            <person name="Kohler A."/>
            <person name="Kuo A."/>
            <person name="Nagy L.G."/>
            <person name="Floudas D."/>
            <person name="Copeland A."/>
            <person name="Barry K.W."/>
            <person name="Cichocki N."/>
            <person name="Veneault-Fourrey C."/>
            <person name="LaButti K."/>
            <person name="Lindquist E.A."/>
            <person name="Lipzen A."/>
            <person name="Lundell T."/>
            <person name="Morin E."/>
            <person name="Murat C."/>
            <person name="Riley R."/>
            <person name="Ohm R."/>
            <person name="Sun H."/>
            <person name="Tunlid A."/>
            <person name="Henrissat B."/>
            <person name="Grigoriev I.V."/>
            <person name="Hibbett D.S."/>
            <person name="Martin F."/>
        </authorList>
    </citation>
    <scope>NUCLEOTIDE SEQUENCE [LARGE SCALE GENOMIC DNA]</scope>
    <source>
        <strain evidence="4">441</strain>
    </source>
</reference>
<feature type="transmembrane region" description="Helical" evidence="1">
    <location>
        <begin position="194"/>
        <end position="215"/>
    </location>
</feature>
<dbReference type="OrthoDB" id="3270417at2759"/>
<evidence type="ECO:0000256" key="1">
    <source>
        <dbReference type="SAM" id="Phobius"/>
    </source>
</evidence>
<dbReference type="PANTHER" id="PTHR40465">
    <property type="entry name" value="CHROMOSOME 1, WHOLE GENOME SHOTGUN SEQUENCE"/>
    <property type="match status" value="1"/>
</dbReference>
<evidence type="ECO:0000313" key="3">
    <source>
        <dbReference type="EMBL" id="KIK18579.1"/>
    </source>
</evidence>
<keyword evidence="1" id="KW-0472">Membrane</keyword>
<feature type="domain" description="DUF6534" evidence="2">
    <location>
        <begin position="164"/>
        <end position="248"/>
    </location>
</feature>
<dbReference type="PANTHER" id="PTHR40465:SF1">
    <property type="entry name" value="DUF6534 DOMAIN-CONTAINING PROTEIN"/>
    <property type="match status" value="1"/>
</dbReference>